<gene>
    <name evidence="1" type="ORF">V8N49_23400</name>
</gene>
<protein>
    <submittedName>
        <fullName evidence="1">Uncharacterized protein</fullName>
    </submittedName>
</protein>
<reference evidence="1 2" key="1">
    <citation type="submission" date="2024-02" db="EMBL/GenBank/DDBJ databases">
        <title>First report Erwinia aphidicola in onion in Chile.</title>
        <authorList>
            <person name="Valenzuela M."/>
            <person name="Pena M."/>
            <person name="Dutta B."/>
        </authorList>
    </citation>
    <scope>NUCLEOTIDE SEQUENCE [LARGE SCALE GENOMIC DNA]</scope>
    <source>
        <strain evidence="1 2">QCJ3A</strain>
    </source>
</reference>
<comment type="caution">
    <text evidence="1">The sequence shown here is derived from an EMBL/GenBank/DDBJ whole genome shotgun (WGS) entry which is preliminary data.</text>
</comment>
<dbReference type="Proteomes" id="UP001306592">
    <property type="component" value="Unassembled WGS sequence"/>
</dbReference>
<sequence length="107" mass="12125">MAVIRALTNVPPVSEEETVIHHFIARWPEYTGGWLLMHCGLLSRCLTDAGDVNASLSIRVDRHASWMSVDVKGLKPVPLPGFNDWFIRRQQFICFAFMKNDADADSH</sequence>
<organism evidence="1 2">
    <name type="scientific">Erwinia aphidicola</name>
    <dbReference type="NCBI Taxonomy" id="68334"/>
    <lineage>
        <taxon>Bacteria</taxon>
        <taxon>Pseudomonadati</taxon>
        <taxon>Pseudomonadota</taxon>
        <taxon>Gammaproteobacteria</taxon>
        <taxon>Enterobacterales</taxon>
        <taxon>Erwiniaceae</taxon>
        <taxon>Erwinia</taxon>
    </lineage>
</organism>
<proteinExistence type="predicted"/>
<keyword evidence="2" id="KW-1185">Reference proteome</keyword>
<evidence type="ECO:0000313" key="1">
    <source>
        <dbReference type="EMBL" id="MEI2684563.1"/>
    </source>
</evidence>
<dbReference type="EMBL" id="JBANEI010000034">
    <property type="protein sequence ID" value="MEI2684563.1"/>
    <property type="molecule type" value="Genomic_DNA"/>
</dbReference>
<evidence type="ECO:0000313" key="2">
    <source>
        <dbReference type="Proteomes" id="UP001306592"/>
    </source>
</evidence>
<dbReference type="RefSeq" id="WP_336204329.1">
    <property type="nucleotide sequence ID" value="NZ_JBANEI010000034.1"/>
</dbReference>
<name>A0ABU8DP99_ERWAP</name>
<accession>A0ABU8DP99</accession>